<keyword evidence="4" id="KW-1185">Reference proteome</keyword>
<dbReference type="AlphaFoldDB" id="A0A4S4M3J1"/>
<name>A0A4S4M3J1_9AGAM</name>
<reference evidence="3 4" key="1">
    <citation type="submission" date="2019-02" db="EMBL/GenBank/DDBJ databases">
        <title>Genome sequencing of the rare red list fungi Bondarzewia mesenterica.</title>
        <authorList>
            <person name="Buettner E."/>
            <person name="Kellner H."/>
        </authorList>
    </citation>
    <scope>NUCLEOTIDE SEQUENCE [LARGE SCALE GENOMIC DNA]</scope>
    <source>
        <strain evidence="3 4">DSM 108281</strain>
    </source>
</reference>
<dbReference type="EMBL" id="SGPL01000037">
    <property type="protein sequence ID" value="THH19726.1"/>
    <property type="molecule type" value="Genomic_DNA"/>
</dbReference>
<feature type="compositionally biased region" description="Low complexity" evidence="1">
    <location>
        <begin position="464"/>
        <end position="474"/>
    </location>
</feature>
<feature type="region of interest" description="Disordered" evidence="1">
    <location>
        <begin position="1"/>
        <end position="167"/>
    </location>
</feature>
<sequence>MAAQSAIAPQGAAVAESANNSESIPASSSSDGAEITTSESPISSTTTATLTSVSLSPPSSSPELIPSSTRRTPEEPSAGSSLAEVSSSVSASVSSAPAPISSDTPVSSSPHTAQATVSQNPSSRAATAPSTSQVIVQTAAQAKSGTSLSQFSPSSADSTSISIPSPSSDAFRSSFSASSFSNSAPSPLFPSDSKASLAVDPSSSSGVISSAASTSSALTPLGGRLQSTASISTSTVTDTPESTFATPISIPVTVSGHTTLTAPPLITSLATSTESNGSAVTVTHVIANPGGFSSVKGHSFFDHHGAVIAVFLISGIVAACLVSIAFCLFRRRHRQRYDRRLADPQTLQQNPFADPSDLPPMSTIDNRRTGVDWSSHQYEQDDGPHNDQTMTIPTTTPYPSQLQSPFDDTHVSTPSVHTRGYSRRYEVPFSDYYTDHSVPTNSPVGVAYSTAAEIAPEYPRADSRAASAAPSSPSIYPPSLPAERADPFYEKEILSSPSPALGKEIAPEEGPFEAVQLERGGGAGAPELQIADSNTKTYGLAPLTPPPSVSSHSGAHADSPVSDNSTTLDPILDDDKVYHPSPSMRPPPEAFLRRTYSKRGFQRPPIGARP</sequence>
<evidence type="ECO:0000313" key="4">
    <source>
        <dbReference type="Proteomes" id="UP000310158"/>
    </source>
</evidence>
<dbReference type="Proteomes" id="UP000310158">
    <property type="component" value="Unassembled WGS sequence"/>
</dbReference>
<feature type="compositionally biased region" description="Low complexity" evidence="1">
    <location>
        <begin position="121"/>
        <end position="132"/>
    </location>
</feature>
<proteinExistence type="predicted"/>
<accession>A0A4S4M3J1</accession>
<keyword evidence="2" id="KW-0812">Transmembrane</keyword>
<dbReference type="OrthoDB" id="3250803at2759"/>
<evidence type="ECO:0000313" key="3">
    <source>
        <dbReference type="EMBL" id="THH19726.1"/>
    </source>
</evidence>
<comment type="caution">
    <text evidence="3">The sequence shown here is derived from an EMBL/GenBank/DDBJ whole genome shotgun (WGS) entry which is preliminary data.</text>
</comment>
<gene>
    <name evidence="3" type="ORF">EW146_g1487</name>
</gene>
<keyword evidence="2" id="KW-1133">Transmembrane helix</keyword>
<feature type="transmembrane region" description="Helical" evidence="2">
    <location>
        <begin position="306"/>
        <end position="329"/>
    </location>
</feature>
<feature type="compositionally biased region" description="Polar residues" evidence="1">
    <location>
        <begin position="103"/>
        <end position="120"/>
    </location>
</feature>
<evidence type="ECO:0008006" key="5">
    <source>
        <dbReference type="Google" id="ProtNLM"/>
    </source>
</evidence>
<feature type="region of interest" description="Disordered" evidence="1">
    <location>
        <begin position="462"/>
        <end position="483"/>
    </location>
</feature>
<feature type="compositionally biased region" description="Low complexity" evidence="1">
    <location>
        <begin position="76"/>
        <end position="102"/>
    </location>
</feature>
<feature type="compositionally biased region" description="Polar residues" evidence="1">
    <location>
        <begin position="133"/>
        <end position="151"/>
    </location>
</feature>
<protein>
    <recommendedName>
        <fullName evidence="5">REJ domain-containing protein</fullName>
    </recommendedName>
</protein>
<feature type="region of interest" description="Disordered" evidence="1">
    <location>
        <begin position="340"/>
        <end position="397"/>
    </location>
</feature>
<keyword evidence="2" id="KW-0472">Membrane</keyword>
<feature type="compositionally biased region" description="Low complexity" evidence="1">
    <location>
        <begin position="152"/>
        <end position="167"/>
    </location>
</feature>
<feature type="region of interest" description="Disordered" evidence="1">
    <location>
        <begin position="513"/>
        <end position="610"/>
    </location>
</feature>
<evidence type="ECO:0000256" key="2">
    <source>
        <dbReference type="SAM" id="Phobius"/>
    </source>
</evidence>
<organism evidence="3 4">
    <name type="scientific">Bondarzewia mesenterica</name>
    <dbReference type="NCBI Taxonomy" id="1095465"/>
    <lineage>
        <taxon>Eukaryota</taxon>
        <taxon>Fungi</taxon>
        <taxon>Dikarya</taxon>
        <taxon>Basidiomycota</taxon>
        <taxon>Agaricomycotina</taxon>
        <taxon>Agaricomycetes</taxon>
        <taxon>Russulales</taxon>
        <taxon>Bondarzewiaceae</taxon>
        <taxon>Bondarzewia</taxon>
    </lineage>
</organism>
<evidence type="ECO:0000256" key="1">
    <source>
        <dbReference type="SAM" id="MobiDB-lite"/>
    </source>
</evidence>
<feature type="compositionally biased region" description="Low complexity" evidence="1">
    <location>
        <begin position="1"/>
        <end position="69"/>
    </location>
</feature>
<feature type="compositionally biased region" description="Polar residues" evidence="1">
    <location>
        <begin position="386"/>
        <end position="397"/>
    </location>
</feature>